<name>A0A7U9TJD9_9MOLU</name>
<organism evidence="1 2">
    <name type="scientific">Mariniplasma anaerobium</name>
    <dbReference type="NCBI Taxonomy" id="2735436"/>
    <lineage>
        <taxon>Bacteria</taxon>
        <taxon>Bacillati</taxon>
        <taxon>Mycoplasmatota</taxon>
        <taxon>Mollicutes</taxon>
        <taxon>Acholeplasmatales</taxon>
        <taxon>Acholeplasmataceae</taxon>
        <taxon>Mariniplasma</taxon>
    </lineage>
</organism>
<dbReference type="KEGG" id="manr:MPAN_007970"/>
<dbReference type="EMBL" id="AP024412">
    <property type="protein sequence ID" value="BCR35904.1"/>
    <property type="molecule type" value="Genomic_DNA"/>
</dbReference>
<reference evidence="1" key="1">
    <citation type="submission" date="2021-01" db="EMBL/GenBank/DDBJ databases">
        <title>Draft genome sequence of Acholeplasmataceae bacterium strain Mahy22.</title>
        <authorList>
            <person name="Watanabe M."/>
            <person name="Kojima H."/>
            <person name="Fukui M."/>
        </authorList>
    </citation>
    <scope>NUCLEOTIDE SEQUENCE</scope>
    <source>
        <strain evidence="1">Mahy22</strain>
    </source>
</reference>
<dbReference type="PROSITE" id="PS51257">
    <property type="entry name" value="PROKAR_LIPOPROTEIN"/>
    <property type="match status" value="1"/>
</dbReference>
<keyword evidence="2" id="KW-1185">Reference proteome</keyword>
<dbReference type="AlphaFoldDB" id="A0A7U9TJD9"/>
<protein>
    <recommendedName>
        <fullName evidence="3">Lipoprotein</fullName>
    </recommendedName>
</protein>
<evidence type="ECO:0008006" key="3">
    <source>
        <dbReference type="Google" id="ProtNLM"/>
    </source>
</evidence>
<evidence type="ECO:0000313" key="2">
    <source>
        <dbReference type="Proteomes" id="UP000620133"/>
    </source>
</evidence>
<dbReference type="RefSeq" id="WP_176238734.1">
    <property type="nucleotide sequence ID" value="NZ_AP024412.1"/>
</dbReference>
<accession>A0A7U9TJD9</accession>
<proteinExistence type="predicted"/>
<gene>
    <name evidence="1" type="ORF">MPAN_007970</name>
</gene>
<evidence type="ECO:0000313" key="1">
    <source>
        <dbReference type="EMBL" id="BCR35904.1"/>
    </source>
</evidence>
<dbReference type="Proteomes" id="UP000620133">
    <property type="component" value="Chromosome"/>
</dbReference>
<sequence>MKKVTSLIVFIVFMFLLVGCGSLTKDEIMTAHLESGSSINLDSSMYTFSKTVNASFGDIDTSLEVNIISIYLYEYISMDSNSEYAYAYVMVEDKYALKNGASLSVDSSKYIIIYCEENQSTTANEEILTENSISIFNDHRVPSGLEVPTFDLTEIILSSVNLD</sequence>